<evidence type="ECO:0000313" key="1">
    <source>
        <dbReference type="EMBL" id="KAF2543212.1"/>
    </source>
</evidence>
<evidence type="ECO:0000313" key="2">
    <source>
        <dbReference type="Proteomes" id="UP000712281"/>
    </source>
</evidence>
<accession>A0A8S9GHJ6</accession>
<proteinExistence type="predicted"/>
<dbReference type="EMBL" id="QGKW02002005">
    <property type="protein sequence ID" value="KAF2543212.1"/>
    <property type="molecule type" value="Genomic_DNA"/>
</dbReference>
<comment type="caution">
    <text evidence="1">The sequence shown here is derived from an EMBL/GenBank/DDBJ whole genome shotgun (WGS) entry which is preliminary data.</text>
</comment>
<reference evidence="1" key="1">
    <citation type="submission" date="2019-12" db="EMBL/GenBank/DDBJ databases">
        <title>Genome sequencing and annotation of Brassica cretica.</title>
        <authorList>
            <person name="Studholme D.J."/>
            <person name="Sarris P.F."/>
        </authorList>
    </citation>
    <scope>NUCLEOTIDE SEQUENCE</scope>
    <source>
        <strain evidence="1">PFS-001/15</strain>
        <tissue evidence="1">Leaf</tissue>
    </source>
</reference>
<organism evidence="1 2">
    <name type="scientific">Brassica cretica</name>
    <name type="common">Mustard</name>
    <dbReference type="NCBI Taxonomy" id="69181"/>
    <lineage>
        <taxon>Eukaryota</taxon>
        <taxon>Viridiplantae</taxon>
        <taxon>Streptophyta</taxon>
        <taxon>Embryophyta</taxon>
        <taxon>Tracheophyta</taxon>
        <taxon>Spermatophyta</taxon>
        <taxon>Magnoliopsida</taxon>
        <taxon>eudicotyledons</taxon>
        <taxon>Gunneridae</taxon>
        <taxon>Pentapetalae</taxon>
        <taxon>rosids</taxon>
        <taxon>malvids</taxon>
        <taxon>Brassicales</taxon>
        <taxon>Brassicaceae</taxon>
        <taxon>Brassiceae</taxon>
        <taxon>Brassica</taxon>
    </lineage>
</organism>
<name>A0A8S9GHJ6_BRACR</name>
<protein>
    <submittedName>
        <fullName evidence="1">Uncharacterized protein</fullName>
    </submittedName>
</protein>
<sequence length="225" mass="25953">MTPCNPTNFIISQAITSAVDGVLAKYQHEHQELLRGFIGTTARIFIQQQKLRTTQIFEEDDEDDVVSNTLFAKTNHSQHQLHELEDSHDQVKDFIGAPIYDDYDDDFCREPCHKSDVMAKEEDMSLIDIHEINGNMTRETHLDRPIVTSNVESYYVPVTNLTDEPIYDVSDDEVFIDSNYCRDPLFIDEDEVQGSNKGGRKKHWLYVYEVVRRNGECSEVGPWSS</sequence>
<dbReference type="Proteomes" id="UP000712281">
    <property type="component" value="Unassembled WGS sequence"/>
</dbReference>
<gene>
    <name evidence="1" type="ORF">F2Q68_00030456</name>
</gene>
<dbReference type="AlphaFoldDB" id="A0A8S9GHJ6"/>